<comment type="caution">
    <text evidence="3">The sequence shown here is derived from an EMBL/GenBank/DDBJ whole genome shotgun (WGS) entry which is preliminary data.</text>
</comment>
<feature type="region of interest" description="Disordered" evidence="1">
    <location>
        <begin position="91"/>
        <end position="325"/>
    </location>
</feature>
<protein>
    <recommendedName>
        <fullName evidence="2">H-type lectin domain-containing protein</fullName>
    </recommendedName>
</protein>
<evidence type="ECO:0000313" key="4">
    <source>
        <dbReference type="Proteomes" id="UP001140560"/>
    </source>
</evidence>
<feature type="compositionally biased region" description="Polar residues" evidence="1">
    <location>
        <begin position="196"/>
        <end position="206"/>
    </location>
</feature>
<accession>A0A9W8Y3Y4</accession>
<dbReference type="EMBL" id="JAPEUY010000012">
    <property type="protein sequence ID" value="KAJ4367264.1"/>
    <property type="molecule type" value="Genomic_DNA"/>
</dbReference>
<feature type="compositionally biased region" description="Basic and acidic residues" evidence="1">
    <location>
        <begin position="171"/>
        <end position="192"/>
    </location>
</feature>
<evidence type="ECO:0000256" key="1">
    <source>
        <dbReference type="SAM" id="MobiDB-lite"/>
    </source>
</evidence>
<dbReference type="GO" id="GO:0007155">
    <property type="term" value="P:cell adhesion"/>
    <property type="evidence" value="ECO:0007669"/>
    <property type="project" value="InterPro"/>
</dbReference>
<gene>
    <name evidence="3" type="ORF">N0V83_006845</name>
</gene>
<name>A0A9W8Y3Y4_9PLEO</name>
<dbReference type="Pfam" id="PF09458">
    <property type="entry name" value="H_lectin"/>
    <property type="match status" value="2"/>
</dbReference>
<dbReference type="GO" id="GO:0030246">
    <property type="term" value="F:carbohydrate binding"/>
    <property type="evidence" value="ECO:0007669"/>
    <property type="project" value="InterPro"/>
</dbReference>
<dbReference type="OrthoDB" id="3231004at2759"/>
<keyword evidence="4" id="KW-1185">Reference proteome</keyword>
<organism evidence="3 4">
    <name type="scientific">Neocucurbitaria cava</name>
    <dbReference type="NCBI Taxonomy" id="798079"/>
    <lineage>
        <taxon>Eukaryota</taxon>
        <taxon>Fungi</taxon>
        <taxon>Dikarya</taxon>
        <taxon>Ascomycota</taxon>
        <taxon>Pezizomycotina</taxon>
        <taxon>Dothideomycetes</taxon>
        <taxon>Pleosporomycetidae</taxon>
        <taxon>Pleosporales</taxon>
        <taxon>Pleosporineae</taxon>
        <taxon>Cucurbitariaceae</taxon>
        <taxon>Neocucurbitaria</taxon>
    </lineage>
</organism>
<feature type="compositionally biased region" description="Basic and acidic residues" evidence="1">
    <location>
        <begin position="135"/>
        <end position="144"/>
    </location>
</feature>
<sequence>MPCALAKGKLCLNDVQKPQLTFHSFNSYTQQICIDDAVVVDTERAENVVTNDGTTMRIIAEKSALPSVWSRQPEVVTDKRAESTMQRIKLGQAIDESMGPEVEEPSAKDHSEESKQIEESSTNNVDTGDAASPVKNDKKAKEEDVSSGETSAAKEEALSAADSDSGVHITRHLDENTPKVPADEAPAKKELEDPNGNVSDSATPVSTPEPAKEISTTQGPLKPAGRSSSVGSGTKPAHIPTKPSGLQPTPSQIALQRATNKLKIDAARKKAEEKEQEEIRKKEDEARRKAEAKKIEEQRRYEEELEKEAREDERARRKEERAEQQAIRAEKRAYEAKRREGMRKAIEEAANLKATSLEDLKKIAAQNAFAERFTGMLENQQQYTFDGTGARGPSQTVSYTSRFVDRLSDVTEDMCISGSLSIKAGKIGGSGKGSFVDSDKFKESDLNFYISVKVVNQTVNFKDALVYNPVKSVTKDDFKQVFGDSFISGFVEGGEFNAIVSMKILNKAKKTDIQAEAKVALTAGPVDIKAEANVGIARSNLETNTETTIQVSWSGGGHIKPMEQQWDIQSLMQAAARFPDLVADCPQRIYAILTKYDTLRSFVALKPEGCSPLQYENAQIYTNALLDSYMSYKSLYKQLGEQIFRVKANTLEILPWGEGTGQSSTVPPTNMGVKDKESGLYPYFEDLTRFEASIKGLSDARVAIRRQMARIVNEVDLIEKYPTYATDEDHKEPFQSPTAFETRVPNVDTPERLKRRTNPLSGRVIQAKELSQEEEEAELKKEEELNNAPFLYSAGVTLTKDETTELDKTRESRPGIGRDFRVTSAVGSDDSGKWFNNLDIIRADWVVDSIKFHIYHGFISYVGVAYENGLLIGKGVKHNDAKSLSFGPFKPGERVISASIESGIRSDEKQARVLAVGLFTNRGRSLLATAPTEPKVDNKYSKDGVLYEKLEVMHFDGPIKNGTFQGFFGRSDDSPDSEGAIWRLGLIWGKASGIASTNTEDKPLGLSSIASVKNDSHSPQSSTNVRGGDWKPDNLNMVVRREFKFDPAYSEPPLMISGIRHLDILLNTAIACDARHVGVTNEKATGVLRTLNNRMWDFDMSWLSIPKTDKHIETGVYEFLNDEKEISAGAWIGREAVVPFSKPFSKPPQIRQWHCNIVSKPSPGMWSAWTSMTNITADSITVQYWRLAAGGNDFTGLRVGYFCYDADECPNIQNGVIETTTGIVRKQGRVKFSKDFKTTPAVFSALAYFESGADKNLRITSNISSVKEDGFDYDCGNWAKEGDHEMKRLGYVWIAVA</sequence>
<dbReference type="InterPro" id="IPR019019">
    <property type="entry name" value="H-type_lectin_domain"/>
</dbReference>
<dbReference type="Proteomes" id="UP001140560">
    <property type="component" value="Unassembled WGS sequence"/>
</dbReference>
<evidence type="ECO:0000313" key="3">
    <source>
        <dbReference type="EMBL" id="KAJ4367264.1"/>
    </source>
</evidence>
<feature type="domain" description="H-type lectin" evidence="2">
    <location>
        <begin position="1229"/>
        <end position="1296"/>
    </location>
</feature>
<feature type="compositionally biased region" description="Polar residues" evidence="1">
    <location>
        <begin position="1009"/>
        <end position="1025"/>
    </location>
</feature>
<feature type="compositionally biased region" description="Basic and acidic residues" evidence="1">
    <location>
        <begin position="105"/>
        <end position="118"/>
    </location>
</feature>
<reference evidence="3" key="1">
    <citation type="submission" date="2022-10" db="EMBL/GenBank/DDBJ databases">
        <title>Tapping the CABI collections for fungal endophytes: first genome assemblies for Collariella, Neodidymelliopsis, Ascochyta clinopodiicola, Didymella pomorum, Didymosphaeria variabile, Neocosmospora piperis and Neocucurbitaria cava.</title>
        <authorList>
            <person name="Hill R."/>
        </authorList>
    </citation>
    <scope>NUCLEOTIDE SEQUENCE</scope>
    <source>
        <strain evidence="3">IMI 356814</strain>
    </source>
</reference>
<feature type="compositionally biased region" description="Polar residues" evidence="1">
    <location>
        <begin position="244"/>
        <end position="259"/>
    </location>
</feature>
<feature type="region of interest" description="Disordered" evidence="1">
    <location>
        <begin position="1009"/>
        <end position="1029"/>
    </location>
</feature>
<dbReference type="Gene3D" id="2.60.40.2080">
    <property type="match status" value="2"/>
</dbReference>
<evidence type="ECO:0000259" key="2">
    <source>
        <dbReference type="Pfam" id="PF09458"/>
    </source>
</evidence>
<proteinExistence type="predicted"/>
<feature type="compositionally biased region" description="Basic and acidic residues" evidence="1">
    <location>
        <begin position="262"/>
        <end position="325"/>
    </location>
</feature>
<feature type="domain" description="H-type lectin" evidence="2">
    <location>
        <begin position="1041"/>
        <end position="1104"/>
    </location>
</feature>
<dbReference type="InterPro" id="IPR037221">
    <property type="entry name" value="H-type_lectin_dom_sf"/>
</dbReference>
<dbReference type="SUPFAM" id="SSF141086">
    <property type="entry name" value="Agglutinin HPA-like"/>
    <property type="match status" value="2"/>
</dbReference>